<dbReference type="AlphaFoldDB" id="A0A645B462"/>
<proteinExistence type="predicted"/>
<dbReference type="EMBL" id="VSSQ01017691">
    <property type="protein sequence ID" value="MPM60222.1"/>
    <property type="molecule type" value="Genomic_DNA"/>
</dbReference>
<gene>
    <name evidence="1" type="ORF">SDC9_107073</name>
</gene>
<organism evidence="1">
    <name type="scientific">bioreactor metagenome</name>
    <dbReference type="NCBI Taxonomy" id="1076179"/>
    <lineage>
        <taxon>unclassified sequences</taxon>
        <taxon>metagenomes</taxon>
        <taxon>ecological metagenomes</taxon>
    </lineage>
</organism>
<evidence type="ECO:0000313" key="1">
    <source>
        <dbReference type="EMBL" id="MPM60222.1"/>
    </source>
</evidence>
<accession>A0A645B462</accession>
<comment type="caution">
    <text evidence="1">The sequence shown here is derived from an EMBL/GenBank/DDBJ whole genome shotgun (WGS) entry which is preliminary data.</text>
</comment>
<reference evidence="1" key="1">
    <citation type="submission" date="2019-08" db="EMBL/GenBank/DDBJ databases">
        <authorList>
            <person name="Kucharzyk K."/>
            <person name="Murdoch R.W."/>
            <person name="Higgins S."/>
            <person name="Loffler F."/>
        </authorList>
    </citation>
    <scope>NUCLEOTIDE SEQUENCE</scope>
</reference>
<protein>
    <submittedName>
        <fullName evidence="1">Uncharacterized protein</fullName>
    </submittedName>
</protein>
<name>A0A645B462_9ZZZZ</name>
<sequence length="104" mass="12275">MYDDGSQEFRKLLDECKDNIPCTIKKIIDTESQQNSQFFFITTSNSSPLDIDTLPDQFYVKLVHLKAFSDQNLSENDKKQLELITELKQNNFNWAKIYQYQPTK</sequence>